<keyword evidence="3" id="KW-1185">Reference proteome</keyword>
<keyword evidence="1" id="KW-0812">Transmembrane</keyword>
<gene>
    <name evidence="2" type="ORF">H9C73_14015</name>
</gene>
<dbReference type="RefSeq" id="WP_209288529.1">
    <property type="nucleotide sequence ID" value="NZ_JACVEW010000026.1"/>
</dbReference>
<proteinExistence type="predicted"/>
<dbReference type="EMBL" id="JACVEW010000026">
    <property type="protein sequence ID" value="MBP0049844.1"/>
    <property type="molecule type" value="Genomic_DNA"/>
</dbReference>
<feature type="transmembrane region" description="Helical" evidence="1">
    <location>
        <begin position="46"/>
        <end position="72"/>
    </location>
</feature>
<comment type="caution">
    <text evidence="2">The sequence shown here is derived from an EMBL/GenBank/DDBJ whole genome shotgun (WGS) entry which is preliminary data.</text>
</comment>
<organism evidence="2 3">
    <name type="scientific">Marinobacterium alkalitolerans</name>
    <dbReference type="NCBI Taxonomy" id="1542925"/>
    <lineage>
        <taxon>Bacteria</taxon>
        <taxon>Pseudomonadati</taxon>
        <taxon>Pseudomonadota</taxon>
        <taxon>Gammaproteobacteria</taxon>
        <taxon>Oceanospirillales</taxon>
        <taxon>Oceanospirillaceae</taxon>
        <taxon>Marinobacterium</taxon>
    </lineage>
</organism>
<evidence type="ECO:0000313" key="3">
    <source>
        <dbReference type="Proteomes" id="UP000810171"/>
    </source>
</evidence>
<protein>
    <submittedName>
        <fullName evidence="2">Uncharacterized protein</fullName>
    </submittedName>
</protein>
<evidence type="ECO:0000256" key="1">
    <source>
        <dbReference type="SAM" id="Phobius"/>
    </source>
</evidence>
<keyword evidence="1" id="KW-0472">Membrane</keyword>
<accession>A0ABS3ZFM4</accession>
<dbReference type="Proteomes" id="UP000810171">
    <property type="component" value="Unassembled WGS sequence"/>
</dbReference>
<name>A0ABS3ZFM4_9GAMM</name>
<reference evidence="2 3" key="1">
    <citation type="submission" date="2020-09" db="EMBL/GenBank/DDBJ databases">
        <authorList>
            <person name="Tanuku N.R.S."/>
        </authorList>
    </citation>
    <scope>NUCLEOTIDE SEQUENCE [LARGE SCALE GENOMIC DNA]</scope>
    <source>
        <strain evidence="2 3">AK62</strain>
    </source>
</reference>
<evidence type="ECO:0000313" key="2">
    <source>
        <dbReference type="EMBL" id="MBP0049844.1"/>
    </source>
</evidence>
<keyword evidence="1" id="KW-1133">Transmembrane helix</keyword>
<sequence>MQVLPICSGDMTTLADGSLACSTQWQLLPVDQLLTTFDPLSMDPTVLAAAFGSGFIAVATFQCAGLAAGAVLKSIRKM</sequence>